<reference evidence="3" key="1">
    <citation type="submission" date="2023-05" db="EMBL/GenBank/DDBJ databases">
        <title>Metabolic capabilities are highly conserved among human nasal-associated Corynebacterium species in pangenomic analyses.</title>
        <authorList>
            <person name="Tran T.H."/>
            <person name="Roberts A.Q."/>
            <person name="Escapa I.F."/>
            <person name="Gao W."/>
            <person name="Conlan S."/>
            <person name="Kong H."/>
            <person name="Segre J.A."/>
            <person name="Kelly M.S."/>
            <person name="Lemon K.P."/>
        </authorList>
    </citation>
    <scope>NUCLEOTIDE SEQUENCE</scope>
    <source>
        <strain evidence="3">KPL2773</strain>
    </source>
</reference>
<dbReference type="Pfam" id="PF13829">
    <property type="entry name" value="DUF4191"/>
    <property type="match status" value="1"/>
</dbReference>
<evidence type="ECO:0000256" key="1">
    <source>
        <dbReference type="SAM" id="MobiDB-lite"/>
    </source>
</evidence>
<feature type="compositionally biased region" description="Low complexity" evidence="1">
    <location>
        <begin position="225"/>
        <end position="237"/>
    </location>
</feature>
<proteinExistence type="predicted"/>
<sequence>MAKDDKAKLKAQKREAKQAKKAQRKQTRSQMWQAFNMQRKEDKALIPLMLLAVVGIAVAFFFIGMLWGGQWFTLPFGIVLGAVVAMWIFTRRLQSSMYKRVEDQPGAAGWTLDNLRNTFGIVWFSKQGVGMTRQQDLLHRVVGNPGVVFVGEGNPKRLEKIVDKERRRIDRIAGGVPVHVIYTGTGEDQVPLSKLQRKLLKLPRNYSKTEVYDINARIEAMDAAAGPGAGMPKGPLPSQAQNPSGMNRRMRRMNANKGK</sequence>
<dbReference type="InterPro" id="IPR025445">
    <property type="entry name" value="DUF4191"/>
</dbReference>
<evidence type="ECO:0000313" key="3">
    <source>
        <dbReference type="EMBL" id="MDK4307747.1"/>
    </source>
</evidence>
<keyword evidence="2" id="KW-0472">Membrane</keyword>
<gene>
    <name evidence="3" type="ORF">QPX42_09380</name>
</gene>
<keyword evidence="2" id="KW-0812">Transmembrane</keyword>
<evidence type="ECO:0000313" key="4">
    <source>
        <dbReference type="Proteomes" id="UP001224412"/>
    </source>
</evidence>
<dbReference type="AlphaFoldDB" id="A0AAP4BRU0"/>
<feature type="region of interest" description="Disordered" evidence="1">
    <location>
        <begin position="1"/>
        <end position="27"/>
    </location>
</feature>
<evidence type="ECO:0000256" key="2">
    <source>
        <dbReference type="SAM" id="Phobius"/>
    </source>
</evidence>
<dbReference type="Proteomes" id="UP001224412">
    <property type="component" value="Unassembled WGS sequence"/>
</dbReference>
<dbReference type="RefSeq" id="WP_284589229.1">
    <property type="nucleotide sequence ID" value="NZ_JASNUC010000014.1"/>
</dbReference>
<organism evidence="3 4">
    <name type="scientific">Corynebacterium pseudodiphtheriticum</name>
    <dbReference type="NCBI Taxonomy" id="37637"/>
    <lineage>
        <taxon>Bacteria</taxon>
        <taxon>Bacillati</taxon>
        <taxon>Actinomycetota</taxon>
        <taxon>Actinomycetes</taxon>
        <taxon>Mycobacteriales</taxon>
        <taxon>Corynebacteriaceae</taxon>
        <taxon>Corynebacterium</taxon>
    </lineage>
</organism>
<keyword evidence="2" id="KW-1133">Transmembrane helix</keyword>
<feature type="compositionally biased region" description="Basic residues" evidence="1">
    <location>
        <begin position="248"/>
        <end position="259"/>
    </location>
</feature>
<feature type="transmembrane region" description="Helical" evidence="2">
    <location>
        <begin position="71"/>
        <end position="90"/>
    </location>
</feature>
<accession>A0AAP4BRU0</accession>
<name>A0AAP4BRU0_9CORY</name>
<feature type="transmembrane region" description="Helical" evidence="2">
    <location>
        <begin position="44"/>
        <end position="65"/>
    </location>
</feature>
<comment type="caution">
    <text evidence="3">The sequence shown here is derived from an EMBL/GenBank/DDBJ whole genome shotgun (WGS) entry which is preliminary data.</text>
</comment>
<feature type="region of interest" description="Disordered" evidence="1">
    <location>
        <begin position="225"/>
        <end position="259"/>
    </location>
</feature>
<protein>
    <submittedName>
        <fullName evidence="3">DUF4191 domain-containing protein</fullName>
    </submittedName>
</protein>
<feature type="compositionally biased region" description="Basic and acidic residues" evidence="1">
    <location>
        <begin position="1"/>
        <end position="18"/>
    </location>
</feature>
<dbReference type="EMBL" id="JASNVH010000015">
    <property type="protein sequence ID" value="MDK4307747.1"/>
    <property type="molecule type" value="Genomic_DNA"/>
</dbReference>